<evidence type="ECO:0000259" key="1">
    <source>
        <dbReference type="Pfam" id="PF20419"/>
    </source>
</evidence>
<reference evidence="2 3" key="1">
    <citation type="journal article" date="2019" name="Int. J. Syst. Evol. Microbiol.">
        <title>The Global Catalogue of Microorganisms (GCM) 10K type strain sequencing project: providing services to taxonomists for standard genome sequencing and annotation.</title>
        <authorList>
            <consortium name="The Broad Institute Genomics Platform"/>
            <consortium name="The Broad Institute Genome Sequencing Center for Infectious Disease"/>
            <person name="Wu L."/>
            <person name="Ma J."/>
        </authorList>
    </citation>
    <scope>NUCLEOTIDE SEQUENCE [LARGE SCALE GENOMIC DNA]</scope>
    <source>
        <strain evidence="2 3">JCM 13378</strain>
    </source>
</reference>
<dbReference type="InterPro" id="IPR013320">
    <property type="entry name" value="ConA-like_dom_sf"/>
</dbReference>
<dbReference type="SUPFAM" id="SSF49899">
    <property type="entry name" value="Concanavalin A-like lectins/glucanases"/>
    <property type="match status" value="1"/>
</dbReference>
<dbReference type="EMBL" id="BAAAEI010000031">
    <property type="protein sequence ID" value="GAA0374104.1"/>
    <property type="molecule type" value="Genomic_DNA"/>
</dbReference>
<name>A0ABN0XVU4_9ALTE</name>
<dbReference type="Gene3D" id="2.60.120.200">
    <property type="match status" value="1"/>
</dbReference>
<keyword evidence="3" id="KW-1185">Reference proteome</keyword>
<dbReference type="Pfam" id="PF20419">
    <property type="entry name" value="DUF6701"/>
    <property type="match status" value="1"/>
</dbReference>
<proteinExistence type="predicted"/>
<evidence type="ECO:0000313" key="2">
    <source>
        <dbReference type="EMBL" id="GAA0374104.1"/>
    </source>
</evidence>
<organism evidence="2 3">
    <name type="scientific">Bowmanella denitrificans</name>
    <dbReference type="NCBI Taxonomy" id="366582"/>
    <lineage>
        <taxon>Bacteria</taxon>
        <taxon>Pseudomonadati</taxon>
        <taxon>Pseudomonadota</taxon>
        <taxon>Gammaproteobacteria</taxon>
        <taxon>Alteromonadales</taxon>
        <taxon>Alteromonadaceae</taxon>
        <taxon>Bowmanella</taxon>
    </lineage>
</organism>
<comment type="caution">
    <text evidence="2">The sequence shown here is derived from an EMBL/GenBank/DDBJ whole genome shotgun (WGS) entry which is preliminary data.</text>
</comment>
<accession>A0ABN0XVU4</accession>
<dbReference type="Proteomes" id="UP001501757">
    <property type="component" value="Unassembled WGS sequence"/>
</dbReference>
<sequence>MAGSTTIGSSNQIVGNLSVTTLTVGSSSTITGNVQATGAVTNHGSVIGYISAKGCMSNNGSISGDANSPCLQNNGTIGGTQCSINDNVGPCGPVLTCFNDDFNSASAFPQNWTLSTSSGSFVPTIASGRVRLTEAAQDQATRITMNRRFPAANNRVEIEFDYYSYAGNSADGIAVVFSDATVTPQSGGFGGSLGYAQRTDHGKPGFAGGWLGIGMDEYGNFARAVEGRVGGYTGSLQPDRLVIRGSASSQYRYITRSGTLSPGLDKTGTSAGPGHRYKIIIDSTSVGQSLVSVLRNTGSGFVEIISPLDILSFGFQQNVPEKLLLSFTGSTGDVYNRHELDNLQVCAALSEPIVLAPDHYRIEKPPKGYFCGDASIKVKACDDAACNTLYSNPAGLTLTTNKGSWDNSNLNINGEITAKLRVDQSLADGSGVALVTMGGINPSPSAPVYCYSNGLQTDCKLSFEAMALAFSQGSKNRPFTAISSKNAQTAFTQDIYVGLAAPESCEADLSGQSLLLSMDCADPAVCHALQFRFNGNAVSEGNYINTQLTFDSQGFARIPANSLRYDDAGTINLLAKNSDQDAEGVSNNFVVKPTDLLLSVAMDNPHVAGKDFNIRVEAVGAAGQITPNYNVSDGINTNSSDLQVTLEKLLPASIGSQGRLSLGSIQSQNPGSASFQAISSEDSLSFSQGVGQAIVNYSEVGQIRLTVRDRDYQGAGSIVSNSQTLTNFIPAYFSLPVAGDVQPGCGEFTYMGQEFAISGQVEARNLQGVRTANYFGSLASGLLYARLSNGSTEVNRLQNTGPFALNWNNGLANFSQSLVFSRATAADGPFANMLVGVLVQDDDGVQMQIPSTGFVSAVALENRAEFEFRYGRARLINAYGPETENLPVPLEIQYYNNGVWQLNQQDSCTRYQASKLVAGTMTTRVNGITSGDETVDKGKPVMPQMSFVLDAPGVVPGTNPTSLEWQVDDWLKFNWTGAGPSNPTAIATFGTYRGNDRLIFQREVF</sequence>
<evidence type="ECO:0000313" key="3">
    <source>
        <dbReference type="Proteomes" id="UP001501757"/>
    </source>
</evidence>
<protein>
    <submittedName>
        <fullName evidence="2">MSHA biogenesis protein MshQ</fullName>
    </submittedName>
</protein>
<feature type="domain" description="DUF6701" evidence="1">
    <location>
        <begin position="447"/>
        <end position="1004"/>
    </location>
</feature>
<dbReference type="InterPro" id="IPR046524">
    <property type="entry name" value="DUF6701"/>
</dbReference>
<gene>
    <name evidence="2" type="ORF">GCM10009092_42910</name>
</gene>